<feature type="compositionally biased region" description="Low complexity" evidence="3">
    <location>
        <begin position="26"/>
        <end position="44"/>
    </location>
</feature>
<keyword evidence="1" id="KW-0863">Zinc-finger</keyword>
<feature type="domain" description="B box-type" evidence="4">
    <location>
        <begin position="236"/>
        <end position="282"/>
    </location>
</feature>
<dbReference type="EMBL" id="ANJA01002903">
    <property type="protein sequence ID" value="ETO67310.1"/>
    <property type="molecule type" value="Genomic_DNA"/>
</dbReference>
<protein>
    <recommendedName>
        <fullName evidence="4">B box-type domain-containing protein</fullName>
    </recommendedName>
</protein>
<organism evidence="5 6">
    <name type="scientific">Phytophthora nicotianae P1976</name>
    <dbReference type="NCBI Taxonomy" id="1317066"/>
    <lineage>
        <taxon>Eukaryota</taxon>
        <taxon>Sar</taxon>
        <taxon>Stramenopiles</taxon>
        <taxon>Oomycota</taxon>
        <taxon>Peronosporomycetes</taxon>
        <taxon>Peronosporales</taxon>
        <taxon>Peronosporaceae</taxon>
        <taxon>Phytophthora</taxon>
    </lineage>
</organism>
<name>A0A080ZKZ9_PHYNI</name>
<gene>
    <name evidence="5" type="ORF">F444_15730</name>
</gene>
<dbReference type="InterPro" id="IPR000315">
    <property type="entry name" value="Znf_B-box"/>
</dbReference>
<accession>A0A080ZKZ9</accession>
<evidence type="ECO:0000259" key="4">
    <source>
        <dbReference type="PROSITE" id="PS50119"/>
    </source>
</evidence>
<evidence type="ECO:0000256" key="3">
    <source>
        <dbReference type="SAM" id="MobiDB-lite"/>
    </source>
</evidence>
<dbReference type="CDD" id="cd19757">
    <property type="entry name" value="Bbox1"/>
    <property type="match status" value="1"/>
</dbReference>
<dbReference type="InterPro" id="IPR038446">
    <property type="entry name" value="CEBP_ZZ_sf"/>
</dbReference>
<dbReference type="OrthoDB" id="164085at2759"/>
<keyword evidence="1" id="KW-0479">Metal-binding</keyword>
<proteinExistence type="predicted"/>
<keyword evidence="2" id="KW-0175">Coiled coil</keyword>
<keyword evidence="1" id="KW-0862">Zinc</keyword>
<feature type="compositionally biased region" description="Polar residues" evidence="3">
    <location>
        <begin position="113"/>
        <end position="155"/>
    </location>
</feature>
<dbReference type="GO" id="GO:0008270">
    <property type="term" value="F:zinc ion binding"/>
    <property type="evidence" value="ECO:0007669"/>
    <property type="project" value="UniProtKB-KW"/>
</dbReference>
<dbReference type="PROSITE" id="PS50119">
    <property type="entry name" value="ZF_BBOX"/>
    <property type="match status" value="1"/>
</dbReference>
<dbReference type="AlphaFoldDB" id="A0A080ZKZ9"/>
<dbReference type="Proteomes" id="UP000028582">
    <property type="component" value="Unassembled WGS sequence"/>
</dbReference>
<feature type="region of interest" description="Disordered" evidence="3">
    <location>
        <begin position="1"/>
        <end position="155"/>
    </location>
</feature>
<feature type="compositionally biased region" description="Polar residues" evidence="3">
    <location>
        <begin position="76"/>
        <end position="90"/>
    </location>
</feature>
<evidence type="ECO:0000256" key="2">
    <source>
        <dbReference type="SAM" id="Coils"/>
    </source>
</evidence>
<evidence type="ECO:0000256" key="1">
    <source>
        <dbReference type="PROSITE-ProRule" id="PRU00024"/>
    </source>
</evidence>
<evidence type="ECO:0000313" key="5">
    <source>
        <dbReference type="EMBL" id="ETO67310.1"/>
    </source>
</evidence>
<sequence>MDNRAPVSVAAGASRDIPAVSPPPIDAGDLASASSDLNLDAAPSEAPVQAIQPALSTTTDTTPSGSPTPASAQQQGEQESTNTCELPTTPETERSASEGVVTPTESEKGLDGVQNTVSRDQNGAATAADTTQNGGAHSPGQQKQQNGVASGQTEQKTGKKWFDVLPMVLQNFKAQNREQIRQLMLPRCELCKQGKVDKKGEVKCNQEGCILRGRSLCSSCWKATHSSQSGQKHSRLPASFCRQCELDRVAYWCAECDLQFCRDCFEQIHSVPRTRRHRKLATEDAPGTCIAKSHWAANFQNVISQMITARKHPPPASNGNSGDRVGLKRKRDVEVIVIDGSDEEDTKQIGTVMNSVANGISDQQVESTGNSNTTRSIETESAVTRSSELFSQLQVPPAPTSISSLFQTPAAPNSMVEPISLQQEPTDMSSTPLPSPETMQTSTAYTASSGLNTVNINSSVGGLQWNGSAAQLRASASMGNGSSSTAFATNVMNGMMHVLPSSMPAAVSTTDGMWSTTSAISTDLASTSNPNNLLPLGGAVFAENALVDSLVDRYHEVNQNVTNMERQSEQLTRQIAVATCQGPYVAGPIMALLSKLQPVLEAARVRRDKLLIAMIIQSSDIMKAVRLLRLTELGDVPQVPMISHRKCLQISDEINHHKTKLIELNQNLSETLTQSRGVSSSWESSFIRTTSANIQMHEKSIKELKKAREVEFVRIVQFSLKIREALKAAFQRTVDMQRQQQQRQQFQ</sequence>
<reference evidence="5 6" key="1">
    <citation type="submission" date="2013-11" db="EMBL/GenBank/DDBJ databases">
        <title>The Genome Sequence of Phytophthora parasitica P1976.</title>
        <authorList>
            <consortium name="The Broad Institute Genomics Platform"/>
            <person name="Russ C."/>
            <person name="Tyler B."/>
            <person name="Panabieres F."/>
            <person name="Shan W."/>
            <person name="Tripathy S."/>
            <person name="Grunwald N."/>
            <person name="Machado M."/>
            <person name="Johnson C.S."/>
            <person name="Walker B."/>
            <person name="Young S."/>
            <person name="Zeng Q."/>
            <person name="Gargeya S."/>
            <person name="Fitzgerald M."/>
            <person name="Haas B."/>
            <person name="Abouelleil A."/>
            <person name="Allen A.W."/>
            <person name="Alvarado L."/>
            <person name="Arachchi H.M."/>
            <person name="Berlin A.M."/>
            <person name="Chapman S.B."/>
            <person name="Gainer-Dewar J."/>
            <person name="Goldberg J."/>
            <person name="Griggs A."/>
            <person name="Gujja S."/>
            <person name="Hansen M."/>
            <person name="Howarth C."/>
            <person name="Imamovic A."/>
            <person name="Ireland A."/>
            <person name="Larimer J."/>
            <person name="McCowan C."/>
            <person name="Murphy C."/>
            <person name="Pearson M."/>
            <person name="Poon T.W."/>
            <person name="Priest M."/>
            <person name="Roberts A."/>
            <person name="Saif S."/>
            <person name="Shea T."/>
            <person name="Sisk P."/>
            <person name="Sykes S."/>
            <person name="Wortman J."/>
            <person name="Nusbaum C."/>
            <person name="Birren B."/>
        </authorList>
    </citation>
    <scope>NUCLEOTIDE SEQUENCE [LARGE SCALE GENOMIC DNA]</scope>
    <source>
        <strain evidence="5 6">P1976</strain>
    </source>
</reference>
<feature type="compositionally biased region" description="Low complexity" evidence="3">
    <location>
        <begin position="52"/>
        <end position="75"/>
    </location>
</feature>
<feature type="coiled-coil region" evidence="2">
    <location>
        <begin position="547"/>
        <end position="581"/>
    </location>
</feature>
<dbReference type="Gene3D" id="4.10.640.40">
    <property type="entry name" value="Cytoplasmic polyadenylation element-binding protein, ZZ domain"/>
    <property type="match status" value="1"/>
</dbReference>
<comment type="caution">
    <text evidence="5">The sequence shown here is derived from an EMBL/GenBank/DDBJ whole genome shotgun (WGS) entry which is preliminary data.</text>
</comment>
<evidence type="ECO:0000313" key="6">
    <source>
        <dbReference type="Proteomes" id="UP000028582"/>
    </source>
</evidence>